<name>A0A2I0TLY0_LIMLA</name>
<evidence type="ECO:0000313" key="2">
    <source>
        <dbReference type="Proteomes" id="UP000233556"/>
    </source>
</evidence>
<accession>A0A2I0TLY0</accession>
<dbReference type="AlphaFoldDB" id="A0A2I0TLY0"/>
<keyword evidence="2" id="KW-1185">Reference proteome</keyword>
<dbReference type="Proteomes" id="UP000233556">
    <property type="component" value="Unassembled WGS sequence"/>
</dbReference>
<sequence length="98" mass="10951">MAEEKILMDKGGGEYAVINLGILFWSRGQNRLCSPNTLRHIRGSPGTAASLQKYKPILSPELELVEVGDPINSYKEIREGASVNKTKFDNLDEIQQYV</sequence>
<reference evidence="2" key="1">
    <citation type="submission" date="2017-11" db="EMBL/GenBank/DDBJ databases">
        <authorList>
            <person name="Lima N.C."/>
            <person name="Parody-Merino A.M."/>
            <person name="Battley P.F."/>
            <person name="Fidler A.E."/>
            <person name="Prosdocimi F."/>
        </authorList>
    </citation>
    <scope>NUCLEOTIDE SEQUENCE [LARGE SCALE GENOMIC DNA]</scope>
</reference>
<evidence type="ECO:0000313" key="1">
    <source>
        <dbReference type="EMBL" id="PKU34821.1"/>
    </source>
</evidence>
<organism evidence="1 2">
    <name type="scientific">Limosa lapponica baueri</name>
    <dbReference type="NCBI Taxonomy" id="1758121"/>
    <lineage>
        <taxon>Eukaryota</taxon>
        <taxon>Metazoa</taxon>
        <taxon>Chordata</taxon>
        <taxon>Craniata</taxon>
        <taxon>Vertebrata</taxon>
        <taxon>Euteleostomi</taxon>
        <taxon>Archelosauria</taxon>
        <taxon>Archosauria</taxon>
        <taxon>Dinosauria</taxon>
        <taxon>Saurischia</taxon>
        <taxon>Theropoda</taxon>
        <taxon>Coelurosauria</taxon>
        <taxon>Aves</taxon>
        <taxon>Neognathae</taxon>
        <taxon>Neoaves</taxon>
        <taxon>Charadriiformes</taxon>
        <taxon>Scolopacidae</taxon>
        <taxon>Limosa</taxon>
    </lineage>
</organism>
<protein>
    <submittedName>
        <fullName evidence="1">Uncharacterized protein</fullName>
    </submittedName>
</protein>
<reference evidence="2" key="2">
    <citation type="submission" date="2017-12" db="EMBL/GenBank/DDBJ databases">
        <title>Genome sequence of the Bar-tailed Godwit (Limosa lapponica baueri).</title>
        <authorList>
            <person name="Lima N.C.B."/>
            <person name="Parody-Merino A.M."/>
            <person name="Battley P.F."/>
            <person name="Fidler A.E."/>
            <person name="Prosdocimi F."/>
        </authorList>
    </citation>
    <scope>NUCLEOTIDE SEQUENCE [LARGE SCALE GENOMIC DNA]</scope>
</reference>
<dbReference type="EMBL" id="KZ508772">
    <property type="protein sequence ID" value="PKU34821.1"/>
    <property type="molecule type" value="Genomic_DNA"/>
</dbReference>
<gene>
    <name evidence="1" type="ORF">llap_14875</name>
</gene>
<proteinExistence type="predicted"/>